<dbReference type="GO" id="GO:0008235">
    <property type="term" value="F:metalloexopeptidase activity"/>
    <property type="evidence" value="ECO:0007669"/>
    <property type="project" value="InterPro"/>
</dbReference>
<dbReference type="InterPro" id="IPR045175">
    <property type="entry name" value="M28_fam"/>
</dbReference>
<dbReference type="HOGENOM" id="CLU_019932_0_0_10"/>
<dbReference type="InterPro" id="IPR007484">
    <property type="entry name" value="Peptidase_M28"/>
</dbReference>
<evidence type="ECO:0000259" key="1">
    <source>
        <dbReference type="Pfam" id="PF04389"/>
    </source>
</evidence>
<dbReference type="EnsemblBacteria" id="CAL42755">
    <property type="protein sequence ID" value="CAL42755"/>
    <property type="gene ID" value="FP0650"/>
</dbReference>
<dbReference type="STRING" id="402612.FP0650"/>
<feature type="domain" description="Peptidase M28" evidence="1">
    <location>
        <begin position="113"/>
        <end position="321"/>
    </location>
</feature>
<keyword evidence="2" id="KW-0031">Aminopeptidase</keyword>
<dbReference type="OrthoDB" id="9778250at2"/>
<dbReference type="KEGG" id="fps:FP0650"/>
<dbReference type="PANTHER" id="PTHR12147">
    <property type="entry name" value="METALLOPEPTIDASE M28 FAMILY MEMBER"/>
    <property type="match status" value="1"/>
</dbReference>
<keyword evidence="3" id="KW-1185">Reference proteome</keyword>
<dbReference type="SUPFAM" id="SSF53187">
    <property type="entry name" value="Zn-dependent exopeptidases"/>
    <property type="match status" value="1"/>
</dbReference>
<sequence>MKYKNPFLVLVLITITSCSAQKARKNEVVTDATKYIKTITTQDLKTHLTIVASDKMEGRNTGSKGQKEAGNYLIDTYKSNGISFPKGAENFYQKVPASFMNKDFGEKLPDSENIWAYIEGSEKPNEILVISAHYDHIGIKNGEIYNGADDDGSGTVALLEIAQAFQQAKNEGHGPKRSILFLHVTGEEHGLHGSRYYTENPLFPIANTIANINIDMVGRRDDFHKKSNNYIYLIGSDYLSTNLYKVCEQANKKYTNITLDYKFNDRNDPNRYYYRSDHYNFAKNNIPSVFLFNGVHADYHQASDEINKIEFDALAKRTQLAFSIAWQLANQKQRPKVDKPGN</sequence>
<evidence type="ECO:0000313" key="3">
    <source>
        <dbReference type="Proteomes" id="UP000006394"/>
    </source>
</evidence>
<name>A6GXD2_FLAPJ</name>
<dbReference type="PANTHER" id="PTHR12147:SF26">
    <property type="entry name" value="PEPTIDASE M28 DOMAIN-CONTAINING PROTEIN"/>
    <property type="match status" value="1"/>
</dbReference>
<evidence type="ECO:0000313" key="2">
    <source>
        <dbReference type="EMBL" id="CAL42755.1"/>
    </source>
</evidence>
<proteinExistence type="predicted"/>
<dbReference type="Pfam" id="PF04389">
    <property type="entry name" value="Peptidase_M28"/>
    <property type="match status" value="1"/>
</dbReference>
<keyword evidence="2" id="KW-0378">Hydrolase</keyword>
<reference evidence="2 3" key="1">
    <citation type="journal article" date="2007" name="Nat. Biotechnol.">
        <title>Complete genome sequence of the fish pathogen Flavobacterium psychrophilum.</title>
        <authorList>
            <person name="Duchaud E."/>
            <person name="Boussaha M."/>
            <person name="Loux V."/>
            <person name="Bernardet J.F."/>
            <person name="Michel C."/>
            <person name="Kerouault B."/>
            <person name="Mondot S."/>
            <person name="Nicolas P."/>
            <person name="Bossy R."/>
            <person name="Caron C."/>
            <person name="Bessieres P."/>
            <person name="Gibrat J.F."/>
            <person name="Claverol S."/>
            <person name="Dumetz F."/>
            <person name="Le Henaff M."/>
            <person name="Benmansour A."/>
        </authorList>
    </citation>
    <scope>NUCLEOTIDE SEQUENCE [LARGE SCALE GENOMIC DNA]</scope>
    <source>
        <strain evidence="3">ATCC 49511 / DSM 21280 / CIP 103535 / JIP02/86</strain>
    </source>
</reference>
<protein>
    <submittedName>
        <fullName evidence="2">Probable M28 family aminopeptidase</fullName>
    </submittedName>
</protein>
<dbReference type="RefSeq" id="WP_011962811.1">
    <property type="nucleotide sequence ID" value="NC_009613.3"/>
</dbReference>
<dbReference type="EMBL" id="AM398681">
    <property type="protein sequence ID" value="CAL42755.1"/>
    <property type="molecule type" value="Genomic_DNA"/>
</dbReference>
<dbReference type="GeneID" id="66552669"/>
<dbReference type="CDD" id="cd05660">
    <property type="entry name" value="M28_like_PA"/>
    <property type="match status" value="1"/>
</dbReference>
<accession>A6GXD2</accession>
<dbReference type="GO" id="GO:0004177">
    <property type="term" value="F:aminopeptidase activity"/>
    <property type="evidence" value="ECO:0007669"/>
    <property type="project" value="UniProtKB-KW"/>
</dbReference>
<organism evidence="2 3">
    <name type="scientific">Flavobacterium psychrophilum (strain ATCC 49511 / DSM 21280 / CIP 103535 / JIP02/86)</name>
    <dbReference type="NCBI Taxonomy" id="402612"/>
    <lineage>
        <taxon>Bacteria</taxon>
        <taxon>Pseudomonadati</taxon>
        <taxon>Bacteroidota</taxon>
        <taxon>Flavobacteriia</taxon>
        <taxon>Flavobacteriales</taxon>
        <taxon>Flavobacteriaceae</taxon>
        <taxon>Flavobacterium</taxon>
    </lineage>
</organism>
<dbReference type="InterPro" id="IPR018247">
    <property type="entry name" value="EF_Hand_1_Ca_BS"/>
</dbReference>
<gene>
    <name evidence="2" type="ordered locus">FP0650</name>
</gene>
<dbReference type="PATRIC" id="fig|402612.5.peg.668"/>
<keyword evidence="2" id="KW-0645">Protease</keyword>
<dbReference type="Gene3D" id="3.40.630.10">
    <property type="entry name" value="Zn peptidases"/>
    <property type="match status" value="1"/>
</dbReference>
<dbReference type="AlphaFoldDB" id="A6GXD2"/>
<dbReference type="eggNOG" id="COG2234">
    <property type="taxonomic scope" value="Bacteria"/>
</dbReference>
<dbReference type="GO" id="GO:0006508">
    <property type="term" value="P:proteolysis"/>
    <property type="evidence" value="ECO:0007669"/>
    <property type="project" value="InterPro"/>
</dbReference>
<dbReference type="PROSITE" id="PS51257">
    <property type="entry name" value="PROKAR_LIPOPROTEIN"/>
    <property type="match status" value="1"/>
</dbReference>
<dbReference type="PROSITE" id="PS00018">
    <property type="entry name" value="EF_HAND_1"/>
    <property type="match status" value="1"/>
</dbReference>
<dbReference type="Proteomes" id="UP000006394">
    <property type="component" value="Chromosome"/>
</dbReference>